<comment type="caution">
    <text evidence="3">The sequence shown here is derived from an EMBL/GenBank/DDBJ whole genome shotgun (WGS) entry which is preliminary data.</text>
</comment>
<reference evidence="3" key="1">
    <citation type="journal article" date="2023" name="Plant J.">
        <title>Genome sequences and population genomics provide insights into the demographic history, inbreeding, and mutation load of two 'living fossil' tree species of Dipteronia.</title>
        <authorList>
            <person name="Feng Y."/>
            <person name="Comes H.P."/>
            <person name="Chen J."/>
            <person name="Zhu S."/>
            <person name="Lu R."/>
            <person name="Zhang X."/>
            <person name="Li P."/>
            <person name="Qiu J."/>
            <person name="Olsen K.M."/>
            <person name="Qiu Y."/>
        </authorList>
    </citation>
    <scope>NUCLEOTIDE SEQUENCE</scope>
    <source>
        <strain evidence="3">KIB01</strain>
    </source>
</reference>
<dbReference type="Proteomes" id="UP001280121">
    <property type="component" value="Unassembled WGS sequence"/>
</dbReference>
<accession>A0AAD9TSX9</accession>
<dbReference type="EMBL" id="JANJYI010000007">
    <property type="protein sequence ID" value="KAK2641179.1"/>
    <property type="molecule type" value="Genomic_DNA"/>
</dbReference>
<dbReference type="Pfam" id="PF14111">
    <property type="entry name" value="DUF4283"/>
    <property type="match status" value="1"/>
</dbReference>
<protein>
    <recommendedName>
        <fullName evidence="2">DUF4283 domain-containing protein</fullName>
    </recommendedName>
</protein>
<evidence type="ECO:0000313" key="3">
    <source>
        <dbReference type="EMBL" id="KAK2641179.1"/>
    </source>
</evidence>
<evidence type="ECO:0000259" key="2">
    <source>
        <dbReference type="Pfam" id="PF14111"/>
    </source>
</evidence>
<sequence>MVYRFIISANEIAYLCNTLSLGEKEGQAQVFDGALKNKRSQRLTLCLVGKILTTKLIDNSVFIDVFPKVWQVEGGVEIEPAKGNIFIFYFKNAEEKARILMGGPWHFDRAIIILEEPMGEETFGLKRECGRFDSSEACMDTEIDCNVGSDKDNDGNIADCSQLVLKSSRDVNPIFKNRHGSENTISKNKELVNLVVGQNGGGGPNKGKNSTVGNGRSEAKRTGITEGAGLNNEDVHIIGEAKFVDIDEYGIQESVSMNEALNAADNVNHDWVQDKNQDRMVVGSLNKSRYLMRETTILKQQEVTMMGQEMQVIMLMKQRYRHFSVVKHLDFRGSDYRAILVDIANQAYYLARKASVKRSRNLIHGLRDEYGLWRTEKAKIESIISRYFDCLFQSFSPSIELIDSVTGGVIHTLSDRSRMLIDREFTASEVHKAIFDMALTKAYGMDRLPAIFYQMYWDTIGNGVTRFGLSCLNDGESMDLVNKTLITLIPKS</sequence>
<dbReference type="InterPro" id="IPR025558">
    <property type="entry name" value="DUF4283"/>
</dbReference>
<evidence type="ECO:0000256" key="1">
    <source>
        <dbReference type="SAM" id="MobiDB-lite"/>
    </source>
</evidence>
<name>A0AAD9TSX9_9ROSI</name>
<feature type="domain" description="DUF4283" evidence="2">
    <location>
        <begin position="41"/>
        <end position="115"/>
    </location>
</feature>
<organism evidence="3 4">
    <name type="scientific">Dipteronia dyeriana</name>
    <dbReference type="NCBI Taxonomy" id="168575"/>
    <lineage>
        <taxon>Eukaryota</taxon>
        <taxon>Viridiplantae</taxon>
        <taxon>Streptophyta</taxon>
        <taxon>Embryophyta</taxon>
        <taxon>Tracheophyta</taxon>
        <taxon>Spermatophyta</taxon>
        <taxon>Magnoliopsida</taxon>
        <taxon>eudicotyledons</taxon>
        <taxon>Gunneridae</taxon>
        <taxon>Pentapetalae</taxon>
        <taxon>rosids</taxon>
        <taxon>malvids</taxon>
        <taxon>Sapindales</taxon>
        <taxon>Sapindaceae</taxon>
        <taxon>Hippocastanoideae</taxon>
        <taxon>Acereae</taxon>
        <taxon>Dipteronia</taxon>
    </lineage>
</organism>
<keyword evidence="4" id="KW-1185">Reference proteome</keyword>
<proteinExistence type="predicted"/>
<gene>
    <name evidence="3" type="ORF">Ddye_022942</name>
</gene>
<evidence type="ECO:0000313" key="4">
    <source>
        <dbReference type="Proteomes" id="UP001280121"/>
    </source>
</evidence>
<feature type="region of interest" description="Disordered" evidence="1">
    <location>
        <begin position="197"/>
        <end position="226"/>
    </location>
</feature>
<dbReference type="AlphaFoldDB" id="A0AAD9TSX9"/>